<evidence type="ECO:0000259" key="11">
    <source>
        <dbReference type="Pfam" id="PF07715"/>
    </source>
</evidence>
<gene>
    <name evidence="12" type="ORF">PXH66_13195</name>
</gene>
<dbReference type="InterPro" id="IPR039426">
    <property type="entry name" value="TonB-dep_rcpt-like"/>
</dbReference>
<evidence type="ECO:0000256" key="6">
    <source>
        <dbReference type="ARBA" id="ARBA00023136"/>
    </source>
</evidence>
<dbReference type="PROSITE" id="PS52016">
    <property type="entry name" value="TONB_DEPENDENT_REC_3"/>
    <property type="match status" value="1"/>
</dbReference>
<evidence type="ECO:0000256" key="3">
    <source>
        <dbReference type="ARBA" id="ARBA00022452"/>
    </source>
</evidence>
<dbReference type="EMBL" id="CP119075">
    <property type="protein sequence ID" value="WED63287.1"/>
    <property type="molecule type" value="Genomic_DNA"/>
</dbReference>
<dbReference type="InterPro" id="IPR008969">
    <property type="entry name" value="CarboxyPept-like_regulatory"/>
</dbReference>
<proteinExistence type="inferred from homology"/>
<keyword evidence="7 8" id="KW-0998">Cell outer membrane</keyword>
<dbReference type="InterPro" id="IPR037066">
    <property type="entry name" value="Plug_dom_sf"/>
</dbReference>
<protein>
    <submittedName>
        <fullName evidence="12">TonB-dependent receptor</fullName>
    </submittedName>
</protein>
<comment type="subcellular location">
    <subcellularLocation>
        <location evidence="1 8">Cell outer membrane</location>
        <topology evidence="1 8">Multi-pass membrane protein</topology>
    </subcellularLocation>
</comment>
<keyword evidence="12" id="KW-0675">Receptor</keyword>
<organism evidence="12 13">
    <name type="scientific">Synoicihabitans lomoniglobus</name>
    <dbReference type="NCBI Taxonomy" id="2909285"/>
    <lineage>
        <taxon>Bacteria</taxon>
        <taxon>Pseudomonadati</taxon>
        <taxon>Verrucomicrobiota</taxon>
        <taxon>Opitutia</taxon>
        <taxon>Opitutales</taxon>
        <taxon>Opitutaceae</taxon>
        <taxon>Synoicihabitans</taxon>
    </lineage>
</organism>
<dbReference type="InterPro" id="IPR012910">
    <property type="entry name" value="Plug_dom"/>
</dbReference>
<dbReference type="KEGG" id="slom:PXH66_13195"/>
<keyword evidence="3 8" id="KW-1134">Transmembrane beta strand</keyword>
<dbReference type="SUPFAM" id="SSF49464">
    <property type="entry name" value="Carboxypeptidase regulatory domain-like"/>
    <property type="match status" value="1"/>
</dbReference>
<keyword evidence="6 8" id="KW-0472">Membrane</keyword>
<evidence type="ECO:0000256" key="1">
    <source>
        <dbReference type="ARBA" id="ARBA00004571"/>
    </source>
</evidence>
<dbReference type="Pfam" id="PF07715">
    <property type="entry name" value="Plug"/>
    <property type="match status" value="1"/>
</dbReference>
<dbReference type="Gene3D" id="2.40.170.20">
    <property type="entry name" value="TonB-dependent receptor, beta-barrel domain"/>
    <property type="match status" value="2"/>
</dbReference>
<keyword evidence="13" id="KW-1185">Reference proteome</keyword>
<dbReference type="InterPro" id="IPR000531">
    <property type="entry name" value="Beta-barrel_TonB"/>
</dbReference>
<dbReference type="RefSeq" id="WP_330928639.1">
    <property type="nucleotide sequence ID" value="NZ_CP119075.1"/>
</dbReference>
<evidence type="ECO:0000256" key="9">
    <source>
        <dbReference type="RuleBase" id="RU003357"/>
    </source>
</evidence>
<dbReference type="GO" id="GO:0009279">
    <property type="term" value="C:cell outer membrane"/>
    <property type="evidence" value="ECO:0007669"/>
    <property type="project" value="UniProtKB-SubCell"/>
</dbReference>
<evidence type="ECO:0000313" key="13">
    <source>
        <dbReference type="Proteomes" id="UP001218638"/>
    </source>
</evidence>
<dbReference type="Proteomes" id="UP001218638">
    <property type="component" value="Chromosome"/>
</dbReference>
<dbReference type="Pfam" id="PF13620">
    <property type="entry name" value="CarboxypepD_reg"/>
    <property type="match status" value="1"/>
</dbReference>
<evidence type="ECO:0000256" key="8">
    <source>
        <dbReference type="PROSITE-ProRule" id="PRU01360"/>
    </source>
</evidence>
<keyword evidence="2 8" id="KW-0813">Transport</keyword>
<evidence type="ECO:0000259" key="10">
    <source>
        <dbReference type="Pfam" id="PF00593"/>
    </source>
</evidence>
<feature type="domain" description="TonB-dependent receptor plug" evidence="11">
    <location>
        <begin position="163"/>
        <end position="262"/>
    </location>
</feature>
<comment type="similarity">
    <text evidence="8 9">Belongs to the TonB-dependent receptor family.</text>
</comment>
<dbReference type="SUPFAM" id="SSF56935">
    <property type="entry name" value="Porins"/>
    <property type="match status" value="1"/>
</dbReference>
<evidence type="ECO:0000256" key="5">
    <source>
        <dbReference type="ARBA" id="ARBA00023077"/>
    </source>
</evidence>
<evidence type="ECO:0000256" key="2">
    <source>
        <dbReference type="ARBA" id="ARBA00022448"/>
    </source>
</evidence>
<dbReference type="Pfam" id="PF00593">
    <property type="entry name" value="TonB_dep_Rec_b-barrel"/>
    <property type="match status" value="1"/>
</dbReference>
<dbReference type="InterPro" id="IPR010104">
    <property type="entry name" value="TonB_rcpt_bac"/>
</dbReference>
<dbReference type="Gene3D" id="2.170.130.10">
    <property type="entry name" value="TonB-dependent receptor, plug domain"/>
    <property type="match status" value="1"/>
</dbReference>
<reference evidence="12" key="1">
    <citation type="submission" date="2023-03" db="EMBL/GenBank/DDBJ databases">
        <title>Lomoglobus Profundus gen. nov., sp. nov., a novel member of the phylum Verrucomicrobia, isolated from deep-marine sediment of South China Sea.</title>
        <authorList>
            <person name="Ahmad T."/>
            <person name="Ishaq S.E."/>
            <person name="Wang F."/>
        </authorList>
    </citation>
    <scope>NUCLEOTIDE SEQUENCE</scope>
    <source>
        <strain evidence="12">LMO-M01</strain>
    </source>
</reference>
<evidence type="ECO:0000256" key="7">
    <source>
        <dbReference type="ARBA" id="ARBA00023237"/>
    </source>
</evidence>
<sequence length="1014" mass="112363">MFVTTPSLGKATALPQWSVPSRCLITVLLFGLFSTLLSAQSGSATIEGRVSNAITGNYLTNARVTVVDSGKSVFTNSYGEYRISGLPEGEVNLEVFYTGLDRQSATVSTSGGKVSRNFALTNAAQYGEADDDTVLLDAFTVQATEQANDAIAINEQRFASSFKNVVSADAFGDVTEGNPGEFLKFLPGIAVDYVAADVRSVNVRGFGSSFTSVSVDGNRMASAASSGDGRNFELEQVSMNNVSRIEVVKVPTPSMPADSLGGSVNMVSKNAFERDAPEFKYRVYTSVSSENLSLGESPGPGVENSRKIRPGFDFSYSNPLSANFGFIINGLYSNQFNEQHRSRTAWQTSGGGASTANPYLRTYTIQDGPKETKRQSIGVNADWKVSENGVLSFGYQWNDYRSFFGNRNYNFGAGSNLTDFSPNHTNGIPGRGEISHGMSHRHKFGTTNHLNLDYKFYRDDLEIKAGAYYSHATNEYDDITEGHFSGVTIRAKNLDIDFGNVGVAPDQAPTMAVYDANGNAFDWQNLDNYYIDEVRSNPRDSWDEFVGGNLDVTKSFDRFKLQVGVATRNQERDILRRNNDYEFVGADGVQGNDSPAQFADEIYTDQDPFFGFDAPVYVDPRKVYAYFLANPDHFVAQTANWSDRVKADYNLEERVDSAYVQGEVKLMEGQARFITGLRYEKTSLDGLGYLYLPDGDKDANGNFLSNDPYTRERLKWLPRAQSHSSSYDGVYPSAHFIYDVNENFLVRLGYAKTIGRPNFSNVLPGTEINHDDAPAAGDPGGDITVRNPALKPYTANNFDLSLEYYFRPAGVFSVGVFHKDVSDFFGSIAKFVDEDDLDTYNLDPSLLGYNLSTKVNSGDAKISGVEFNYVQQLTKLPGIWSNLSIFANATKLDLDGGVTADWNGFIEELANWGISYSGQRFTAKVNWNYRGQQFRSFRSGLGTNGAEYYEDRLYLDLNFGYKFSKRFAVFLNARNVTNQPQVLQRYGDEMPGYAHNYQQEEFAVQYAFGIKGTF</sequence>
<name>A0AAF0CG88_9BACT</name>
<dbReference type="NCBIfam" id="TIGR01782">
    <property type="entry name" value="TonB-Xanth-Caul"/>
    <property type="match status" value="1"/>
</dbReference>
<keyword evidence="4 8" id="KW-0812">Transmembrane</keyword>
<keyword evidence="5 9" id="KW-0798">TonB box</keyword>
<feature type="domain" description="TonB-dependent receptor-like beta-barrel" evidence="10">
    <location>
        <begin position="515"/>
        <end position="976"/>
    </location>
</feature>
<accession>A0AAF0CG88</accession>
<dbReference type="PANTHER" id="PTHR40980:SF4">
    <property type="entry name" value="TONB-DEPENDENT RECEPTOR-LIKE BETA-BARREL DOMAIN-CONTAINING PROTEIN"/>
    <property type="match status" value="1"/>
</dbReference>
<evidence type="ECO:0000256" key="4">
    <source>
        <dbReference type="ARBA" id="ARBA00022692"/>
    </source>
</evidence>
<evidence type="ECO:0000313" key="12">
    <source>
        <dbReference type="EMBL" id="WED63287.1"/>
    </source>
</evidence>
<dbReference type="PANTHER" id="PTHR40980">
    <property type="entry name" value="PLUG DOMAIN-CONTAINING PROTEIN"/>
    <property type="match status" value="1"/>
</dbReference>
<dbReference type="Gene3D" id="2.60.40.1120">
    <property type="entry name" value="Carboxypeptidase-like, regulatory domain"/>
    <property type="match status" value="1"/>
</dbReference>
<dbReference type="InterPro" id="IPR036942">
    <property type="entry name" value="Beta-barrel_TonB_sf"/>
</dbReference>
<dbReference type="AlphaFoldDB" id="A0AAF0CG88"/>